<accession>A0A0F9NPA4</accession>
<gene>
    <name evidence="2" type="ORF">LCGC14_0927010</name>
</gene>
<feature type="region of interest" description="Disordered" evidence="1">
    <location>
        <begin position="525"/>
        <end position="559"/>
    </location>
</feature>
<evidence type="ECO:0000256" key="1">
    <source>
        <dbReference type="SAM" id="MobiDB-lite"/>
    </source>
</evidence>
<reference evidence="2" key="1">
    <citation type="journal article" date="2015" name="Nature">
        <title>Complex archaea that bridge the gap between prokaryotes and eukaryotes.</title>
        <authorList>
            <person name="Spang A."/>
            <person name="Saw J.H."/>
            <person name="Jorgensen S.L."/>
            <person name="Zaremba-Niedzwiedzka K."/>
            <person name="Martijn J."/>
            <person name="Lind A.E."/>
            <person name="van Eijk R."/>
            <person name="Schleper C."/>
            <person name="Guy L."/>
            <person name="Ettema T.J."/>
        </authorList>
    </citation>
    <scope>NUCLEOTIDE SEQUENCE</scope>
</reference>
<protein>
    <submittedName>
        <fullName evidence="2">Uncharacterized protein</fullName>
    </submittedName>
</protein>
<sequence>MADFLALHKDKVKEFEQINSRRDTDNRLITSHIFTLKDLKDQRIDDVLSVTMNNIKIFTAFVEASLNKADEKVVVETENANIDTTTVENYIRAYYRSANLRLRSRGEWQIDPFIDQQNTRRGESALRIITQTIPAFEGKDAFLDTNITTWDTRFMTYETAINGLAWAGYETQKSRGAIEAEPWALSIGFSPQEEKAKVLEGWTLEENLIYVGETLVFTQPNPFGFVPVVVQAVPMGSMLADEDSLRFQKESILFLVRDLIDQYNLAVSILQTLNLKAIKAATQEVVASGQEPSEFNEVNMMGSNTGVSTPNAISQVPYGDAKNSMILALQEINKQIEAATLSRITLGDLPGELSAVALLQIEQGQGQVFLPRLATRGLLKQQAAEMFIKQTLMLQETTVEVGSPGHRTSYKTSDLEGDYDIEYFYTSRNPDTEFARGRMAKEMEGILDPVTIKDEILRRDDPEGDQRKLVISEAVAESPALQKWDRLIKLREAEEMGDEQAADMAQILELEWNITLEDLLAGRLQREAPRQPTAPLQLEGPRNSNEVAADIQRTASPEI</sequence>
<comment type="caution">
    <text evidence="2">The sequence shown here is derived from an EMBL/GenBank/DDBJ whole genome shotgun (WGS) entry which is preliminary data.</text>
</comment>
<organism evidence="2">
    <name type="scientific">marine sediment metagenome</name>
    <dbReference type="NCBI Taxonomy" id="412755"/>
    <lineage>
        <taxon>unclassified sequences</taxon>
        <taxon>metagenomes</taxon>
        <taxon>ecological metagenomes</taxon>
    </lineage>
</organism>
<evidence type="ECO:0000313" key="2">
    <source>
        <dbReference type="EMBL" id="KKN21270.1"/>
    </source>
</evidence>
<proteinExistence type="predicted"/>
<dbReference type="AlphaFoldDB" id="A0A0F9NPA4"/>
<dbReference type="EMBL" id="LAZR01003161">
    <property type="protein sequence ID" value="KKN21270.1"/>
    <property type="molecule type" value="Genomic_DNA"/>
</dbReference>
<name>A0A0F9NPA4_9ZZZZ</name>